<dbReference type="InterPro" id="IPR004869">
    <property type="entry name" value="MMPL_dom"/>
</dbReference>
<sequence>MFAELAQWSDIVVRRRYLVIITMVAGLLALGTYGLGLGADLSSSGFDDPSSESVRAAHVRDNAFGRDHSSDVILLVRAPEGSTIDDPAFAETVVAGLNSLPQRFPNEIDQINGAYWPTDTGVALPDVFGSPERDYAFASVAVSGLDPTEQARNYRKIAEELVIPGVEVELAGSQPVAAALNDTMVQDQRRVELLAIPAVAVLLFFLFGGVVAAALPLIVGGLTMLGAWGLLRCLTAVTEVNSFVSPVVSMIGLGLAIDYGLFVLSRFREELADGRTVDDAVRRSVATAGRTVWFSALIVVVAAAGILVFPQGFLRSFAYGAMITISLAALTSITLLPAMLAVLGRRVDWLGVAWFRKPVANDRVPDNRWGRFAAGVMKRPLVVAVPICLGLLLLIVPIQNLAFGSVNERFLPPTHPTRSAQQHFDELFPLRQIDPIDLVIVTFDPTTADTVRADADHAPGLAAPFAEPMQSPFQPQVLTTHTVLAGSGDAEATIDYLRSMPLPPGTTLMVGGQPAVEKDSIDALVERMPLMIAFVFLAGTLLMALMFGSLVLPLKAAALNLLGLGATLGVLTWVFIDGHGAGLFGFTPQPIMSLVLVVIVSVIYGLSTDYEVFLLSRIVEARAAGASTTEAVQAGIARTGRIITAAALILLVVTGAFALSDLLMMQYIAFGMVTALFIDATILRMLLVPASMRLLGDACWWAPAWLKRLQPASEHENLAHSATSGAAPAPRPRPDPEDRAQLVDGQSRHGH</sequence>
<evidence type="ECO:0000313" key="11">
    <source>
        <dbReference type="Proteomes" id="UP001595844"/>
    </source>
</evidence>
<proteinExistence type="inferred from homology"/>
<feature type="transmembrane region" description="Helical" evidence="8">
    <location>
        <begin position="559"/>
        <end position="576"/>
    </location>
</feature>
<feature type="transmembrane region" description="Helical" evidence="8">
    <location>
        <begin position="665"/>
        <end position="687"/>
    </location>
</feature>
<comment type="caution">
    <text evidence="10">The sequence shown here is derived from an EMBL/GenBank/DDBJ whole genome shotgun (WGS) entry which is preliminary data.</text>
</comment>
<feature type="transmembrane region" description="Helical" evidence="8">
    <location>
        <begin position="588"/>
        <end position="607"/>
    </location>
</feature>
<evidence type="ECO:0000256" key="1">
    <source>
        <dbReference type="ARBA" id="ARBA00004651"/>
    </source>
</evidence>
<feature type="domain" description="Membrane transport protein MMPL" evidence="9">
    <location>
        <begin position="48"/>
        <end position="382"/>
    </location>
</feature>
<feature type="transmembrane region" description="Helical" evidence="8">
    <location>
        <begin position="642"/>
        <end position="659"/>
    </location>
</feature>
<keyword evidence="11" id="KW-1185">Reference proteome</keyword>
<dbReference type="Proteomes" id="UP001595844">
    <property type="component" value="Unassembled WGS sequence"/>
</dbReference>
<keyword evidence="6 8" id="KW-0472">Membrane</keyword>
<dbReference type="Gene3D" id="1.20.1640.10">
    <property type="entry name" value="Multidrug efflux transporter AcrB transmembrane domain"/>
    <property type="match status" value="2"/>
</dbReference>
<evidence type="ECO:0000256" key="7">
    <source>
        <dbReference type="SAM" id="MobiDB-lite"/>
    </source>
</evidence>
<evidence type="ECO:0000256" key="3">
    <source>
        <dbReference type="ARBA" id="ARBA00022475"/>
    </source>
</evidence>
<name>A0ABV8VE23_9NOCA</name>
<dbReference type="Pfam" id="PF03176">
    <property type="entry name" value="MMPL"/>
    <property type="match status" value="2"/>
</dbReference>
<gene>
    <name evidence="10" type="ORF">ACFO5K_09025</name>
</gene>
<protein>
    <submittedName>
        <fullName evidence="10">MMPL family transporter</fullName>
    </submittedName>
</protein>
<dbReference type="RefSeq" id="WP_378558880.1">
    <property type="nucleotide sequence ID" value="NZ_JBHSDL010000008.1"/>
</dbReference>
<organism evidence="10 11">
    <name type="scientific">Nocardia halotolerans</name>
    <dbReference type="NCBI Taxonomy" id="1755878"/>
    <lineage>
        <taxon>Bacteria</taxon>
        <taxon>Bacillati</taxon>
        <taxon>Actinomycetota</taxon>
        <taxon>Actinomycetes</taxon>
        <taxon>Mycobacteriales</taxon>
        <taxon>Nocardiaceae</taxon>
        <taxon>Nocardia</taxon>
    </lineage>
</organism>
<feature type="transmembrane region" description="Helical" evidence="8">
    <location>
        <begin position="17"/>
        <end position="36"/>
    </location>
</feature>
<dbReference type="SUPFAM" id="SSF82866">
    <property type="entry name" value="Multidrug efflux transporter AcrB transmembrane domain"/>
    <property type="match status" value="2"/>
</dbReference>
<feature type="transmembrane region" description="Helical" evidence="8">
    <location>
        <begin position="243"/>
        <end position="264"/>
    </location>
</feature>
<keyword evidence="5 8" id="KW-1133">Transmembrane helix</keyword>
<keyword evidence="3" id="KW-1003">Cell membrane</keyword>
<accession>A0ABV8VE23</accession>
<dbReference type="InterPro" id="IPR050545">
    <property type="entry name" value="Mycobact_MmpL"/>
</dbReference>
<feature type="transmembrane region" description="Helical" evidence="8">
    <location>
        <begin position="319"/>
        <end position="343"/>
    </location>
</feature>
<feature type="domain" description="Membrane transport protein MMPL" evidence="9">
    <location>
        <begin position="492"/>
        <end position="703"/>
    </location>
</feature>
<evidence type="ECO:0000313" key="10">
    <source>
        <dbReference type="EMBL" id="MFC4374248.1"/>
    </source>
</evidence>
<feature type="compositionally biased region" description="Basic and acidic residues" evidence="7">
    <location>
        <begin position="732"/>
        <end position="741"/>
    </location>
</feature>
<feature type="region of interest" description="Disordered" evidence="7">
    <location>
        <begin position="716"/>
        <end position="751"/>
    </location>
</feature>
<evidence type="ECO:0000259" key="9">
    <source>
        <dbReference type="Pfam" id="PF03176"/>
    </source>
</evidence>
<dbReference type="PANTHER" id="PTHR33406:SF11">
    <property type="entry name" value="MEMBRANE PROTEIN SCO6666-RELATED"/>
    <property type="match status" value="1"/>
</dbReference>
<comment type="subcellular location">
    <subcellularLocation>
        <location evidence="1">Cell membrane</location>
        <topology evidence="1">Multi-pass membrane protein</topology>
    </subcellularLocation>
</comment>
<feature type="transmembrane region" description="Helical" evidence="8">
    <location>
        <begin position="530"/>
        <end position="552"/>
    </location>
</feature>
<feature type="transmembrane region" description="Helical" evidence="8">
    <location>
        <begin position="381"/>
        <end position="403"/>
    </location>
</feature>
<feature type="transmembrane region" description="Helical" evidence="8">
    <location>
        <begin position="198"/>
        <end position="231"/>
    </location>
</feature>
<reference evidence="11" key="1">
    <citation type="journal article" date="2019" name="Int. J. Syst. Evol. Microbiol.">
        <title>The Global Catalogue of Microorganisms (GCM) 10K type strain sequencing project: providing services to taxonomists for standard genome sequencing and annotation.</title>
        <authorList>
            <consortium name="The Broad Institute Genomics Platform"/>
            <consortium name="The Broad Institute Genome Sequencing Center for Infectious Disease"/>
            <person name="Wu L."/>
            <person name="Ma J."/>
        </authorList>
    </citation>
    <scope>NUCLEOTIDE SEQUENCE [LARGE SCALE GENOMIC DNA]</scope>
    <source>
        <strain evidence="11">IBRC-M 10490</strain>
    </source>
</reference>
<dbReference type="EMBL" id="JBHSDL010000008">
    <property type="protein sequence ID" value="MFC4374248.1"/>
    <property type="molecule type" value="Genomic_DNA"/>
</dbReference>
<evidence type="ECO:0000256" key="2">
    <source>
        <dbReference type="ARBA" id="ARBA00010157"/>
    </source>
</evidence>
<feature type="transmembrane region" description="Helical" evidence="8">
    <location>
        <begin position="292"/>
        <end position="313"/>
    </location>
</feature>
<comment type="similarity">
    <text evidence="2">Belongs to the resistance-nodulation-cell division (RND) (TC 2.A.6) family. MmpL subfamily.</text>
</comment>
<evidence type="ECO:0000256" key="6">
    <source>
        <dbReference type="ARBA" id="ARBA00023136"/>
    </source>
</evidence>
<keyword evidence="4 8" id="KW-0812">Transmembrane</keyword>
<dbReference type="PANTHER" id="PTHR33406">
    <property type="entry name" value="MEMBRANE PROTEIN MJ1562-RELATED"/>
    <property type="match status" value="1"/>
</dbReference>
<evidence type="ECO:0000256" key="5">
    <source>
        <dbReference type="ARBA" id="ARBA00022989"/>
    </source>
</evidence>
<evidence type="ECO:0000256" key="4">
    <source>
        <dbReference type="ARBA" id="ARBA00022692"/>
    </source>
</evidence>
<evidence type="ECO:0000256" key="8">
    <source>
        <dbReference type="SAM" id="Phobius"/>
    </source>
</evidence>